<accession>A0A9D2D3K7</accession>
<evidence type="ECO:0000259" key="1">
    <source>
        <dbReference type="SMART" id="SM01058"/>
    </source>
</evidence>
<proteinExistence type="predicted"/>
<dbReference type="InterPro" id="IPR042215">
    <property type="entry name" value="CarD-like_C"/>
</dbReference>
<dbReference type="Gene3D" id="1.20.58.1290">
    <property type="entry name" value="CarD-like, C-terminal domain"/>
    <property type="match status" value="1"/>
</dbReference>
<dbReference type="AlphaFoldDB" id="A0A9D2D3K7"/>
<protein>
    <submittedName>
        <fullName evidence="2">CarD family transcriptional regulator</fullName>
    </submittedName>
</protein>
<comment type="caution">
    <text evidence="2">The sequence shown here is derived from an EMBL/GenBank/DDBJ whole genome shotgun (WGS) entry which is preliminary data.</text>
</comment>
<name>A0A9D2D3K7_9FIRM</name>
<dbReference type="Proteomes" id="UP000824024">
    <property type="component" value="Unassembled WGS sequence"/>
</dbReference>
<evidence type="ECO:0000313" key="3">
    <source>
        <dbReference type="Proteomes" id="UP000824024"/>
    </source>
</evidence>
<reference evidence="2" key="2">
    <citation type="submission" date="2021-04" db="EMBL/GenBank/DDBJ databases">
        <authorList>
            <person name="Gilroy R."/>
        </authorList>
    </citation>
    <scope>NUCLEOTIDE SEQUENCE</scope>
    <source>
        <strain evidence="2">CHK192-9172</strain>
    </source>
</reference>
<evidence type="ECO:0000313" key="2">
    <source>
        <dbReference type="EMBL" id="HIZ07987.1"/>
    </source>
</evidence>
<sequence length="123" mass="14050">MFQAGDFIVYGSTGVCLVEKVGPVDIPGVSKDKLFYTLSPCYESKSKIFTPVDNQKVVMRPVLSREQALQLIDGIKEIRLLGISDEKKREEEYKASFRKCDCRELVRIIKTIYQRGEKRKAEG</sequence>
<feature type="domain" description="CarD-like/TRCF RNAP-interacting" evidence="1">
    <location>
        <begin position="1"/>
        <end position="113"/>
    </location>
</feature>
<reference evidence="2" key="1">
    <citation type="journal article" date="2021" name="PeerJ">
        <title>Extensive microbial diversity within the chicken gut microbiome revealed by metagenomics and culture.</title>
        <authorList>
            <person name="Gilroy R."/>
            <person name="Ravi A."/>
            <person name="Getino M."/>
            <person name="Pursley I."/>
            <person name="Horton D.L."/>
            <person name="Alikhan N.F."/>
            <person name="Baker D."/>
            <person name="Gharbi K."/>
            <person name="Hall N."/>
            <person name="Watson M."/>
            <person name="Adriaenssens E.M."/>
            <person name="Foster-Nyarko E."/>
            <person name="Jarju S."/>
            <person name="Secka A."/>
            <person name="Antonio M."/>
            <person name="Oren A."/>
            <person name="Chaudhuri R.R."/>
            <person name="La Ragione R."/>
            <person name="Hildebrand F."/>
            <person name="Pallen M.J."/>
        </authorList>
    </citation>
    <scope>NUCLEOTIDE SEQUENCE</scope>
    <source>
        <strain evidence="2">CHK192-9172</strain>
    </source>
</reference>
<dbReference type="InterPro" id="IPR003711">
    <property type="entry name" value="CarD-like/TRCF_RID"/>
</dbReference>
<dbReference type="Pfam" id="PF02559">
    <property type="entry name" value="CarD_TRCF_RID"/>
    <property type="match status" value="1"/>
</dbReference>
<feature type="non-terminal residue" evidence="2">
    <location>
        <position position="123"/>
    </location>
</feature>
<dbReference type="InterPro" id="IPR036101">
    <property type="entry name" value="CarD-like/TRCF_RID_sf"/>
</dbReference>
<dbReference type="SUPFAM" id="SSF141259">
    <property type="entry name" value="CarD-like"/>
    <property type="match status" value="1"/>
</dbReference>
<organism evidence="2 3">
    <name type="scientific">Candidatus Eubacterium avistercoris</name>
    <dbReference type="NCBI Taxonomy" id="2838567"/>
    <lineage>
        <taxon>Bacteria</taxon>
        <taxon>Bacillati</taxon>
        <taxon>Bacillota</taxon>
        <taxon>Clostridia</taxon>
        <taxon>Eubacteriales</taxon>
        <taxon>Eubacteriaceae</taxon>
        <taxon>Eubacterium</taxon>
    </lineage>
</organism>
<gene>
    <name evidence="2" type="ORF">IAA08_08635</name>
</gene>
<dbReference type="EMBL" id="DXCH01000238">
    <property type="protein sequence ID" value="HIZ07987.1"/>
    <property type="molecule type" value="Genomic_DNA"/>
</dbReference>
<dbReference type="Gene3D" id="2.40.10.170">
    <property type="match status" value="1"/>
</dbReference>
<dbReference type="SMART" id="SM01058">
    <property type="entry name" value="CarD_TRCF"/>
    <property type="match status" value="1"/>
</dbReference>